<evidence type="ECO:0000259" key="1">
    <source>
        <dbReference type="Pfam" id="PF00561"/>
    </source>
</evidence>
<dbReference type="InterPro" id="IPR000073">
    <property type="entry name" value="AB_hydrolase_1"/>
</dbReference>
<dbReference type="PANTHER" id="PTHR43798">
    <property type="entry name" value="MONOACYLGLYCEROL LIPASE"/>
    <property type="match status" value="1"/>
</dbReference>
<evidence type="ECO:0000313" key="2">
    <source>
        <dbReference type="EMBL" id="RJF87182.1"/>
    </source>
</evidence>
<proteinExistence type="predicted"/>
<dbReference type="InterPro" id="IPR050266">
    <property type="entry name" value="AB_hydrolase_sf"/>
</dbReference>
<protein>
    <submittedName>
        <fullName evidence="2">Alpha/beta fold hydrolase</fullName>
    </submittedName>
</protein>
<dbReference type="InterPro" id="IPR000639">
    <property type="entry name" value="Epox_hydrolase-like"/>
</dbReference>
<keyword evidence="3" id="KW-1185">Reference proteome</keyword>
<dbReference type="Pfam" id="PF00561">
    <property type="entry name" value="Abhydrolase_1"/>
    <property type="match status" value="1"/>
</dbReference>
<organism evidence="2 3">
    <name type="scientific">Oleomonas cavernae</name>
    <dbReference type="NCBI Taxonomy" id="2320859"/>
    <lineage>
        <taxon>Bacteria</taxon>
        <taxon>Pseudomonadati</taxon>
        <taxon>Pseudomonadota</taxon>
        <taxon>Alphaproteobacteria</taxon>
        <taxon>Acetobacterales</taxon>
        <taxon>Acetobacteraceae</taxon>
        <taxon>Oleomonas</taxon>
    </lineage>
</organism>
<accession>A0A418WAY4</accession>
<dbReference type="InterPro" id="IPR029058">
    <property type="entry name" value="AB_hydrolase_fold"/>
</dbReference>
<keyword evidence="2" id="KW-0378">Hydrolase</keyword>
<dbReference type="OrthoDB" id="9804723at2"/>
<sequence>MGESMESRHVDTGLGRLRLRLAGSGPALMFWPSLLMDGGMWQAQAAHFSDRYRVILVDSPGHGASQALTRLFSFEECARAIVEILDALGIDRAHFVGNSWGGMIGGTFAATYPARVGVAILMNCTASACGWRQKLEYFLLTRILWRAGRVPGFMVGQAVDAFIGPTSARERPQVGEAIRAAVGRANARSVYWAIRSVVPARPDQHGLMARIRTPVLVVAGEEDRTFPVAETAAMARSIPGAEFTVMKRTAHLAGLECPAEVNTLIDDFLARHHLG</sequence>
<dbReference type="Proteomes" id="UP000284605">
    <property type="component" value="Unassembled WGS sequence"/>
</dbReference>
<feature type="domain" description="AB hydrolase-1" evidence="1">
    <location>
        <begin position="26"/>
        <end position="256"/>
    </location>
</feature>
<comment type="caution">
    <text evidence="2">The sequence shown here is derived from an EMBL/GenBank/DDBJ whole genome shotgun (WGS) entry which is preliminary data.</text>
</comment>
<name>A0A418WAY4_9PROT</name>
<gene>
    <name evidence="2" type="ORF">D3874_09205</name>
</gene>
<dbReference type="AlphaFoldDB" id="A0A418WAY4"/>
<evidence type="ECO:0000313" key="3">
    <source>
        <dbReference type="Proteomes" id="UP000284605"/>
    </source>
</evidence>
<dbReference type="EMBL" id="QYUK01000011">
    <property type="protein sequence ID" value="RJF87182.1"/>
    <property type="molecule type" value="Genomic_DNA"/>
</dbReference>
<dbReference type="PRINTS" id="PR00412">
    <property type="entry name" value="EPOXHYDRLASE"/>
</dbReference>
<reference evidence="2 3" key="1">
    <citation type="submission" date="2018-09" db="EMBL/GenBank/DDBJ databases">
        <authorList>
            <person name="Zhu H."/>
        </authorList>
    </citation>
    <scope>NUCLEOTIDE SEQUENCE [LARGE SCALE GENOMIC DNA]</scope>
    <source>
        <strain evidence="2 3">K1W22B-8</strain>
    </source>
</reference>
<dbReference type="GO" id="GO:0016787">
    <property type="term" value="F:hydrolase activity"/>
    <property type="evidence" value="ECO:0007669"/>
    <property type="project" value="UniProtKB-KW"/>
</dbReference>
<dbReference type="Gene3D" id="3.40.50.1820">
    <property type="entry name" value="alpha/beta hydrolase"/>
    <property type="match status" value="1"/>
</dbReference>
<dbReference type="RefSeq" id="WP_119777825.1">
    <property type="nucleotide sequence ID" value="NZ_QYUK01000011.1"/>
</dbReference>
<dbReference type="SUPFAM" id="SSF53474">
    <property type="entry name" value="alpha/beta-Hydrolases"/>
    <property type="match status" value="1"/>
</dbReference>
<dbReference type="PRINTS" id="PR00111">
    <property type="entry name" value="ABHYDROLASE"/>
</dbReference>